<dbReference type="RefSeq" id="WP_378753690.1">
    <property type="nucleotide sequence ID" value="NZ_JBHSSV010000019.1"/>
</dbReference>
<dbReference type="GO" id="GO:0032259">
    <property type="term" value="P:methylation"/>
    <property type="evidence" value="ECO:0007669"/>
    <property type="project" value="UniProtKB-KW"/>
</dbReference>
<feature type="signal peptide" evidence="1">
    <location>
        <begin position="1"/>
        <end position="32"/>
    </location>
</feature>
<evidence type="ECO:0000313" key="3">
    <source>
        <dbReference type="Proteomes" id="UP001597042"/>
    </source>
</evidence>
<evidence type="ECO:0000313" key="2">
    <source>
        <dbReference type="EMBL" id="MFD0780872.1"/>
    </source>
</evidence>
<proteinExistence type="predicted"/>
<organism evidence="2 3">
    <name type="scientific">Microbacterium koreense</name>
    <dbReference type="NCBI Taxonomy" id="323761"/>
    <lineage>
        <taxon>Bacteria</taxon>
        <taxon>Bacillati</taxon>
        <taxon>Actinomycetota</taxon>
        <taxon>Actinomycetes</taxon>
        <taxon>Micrococcales</taxon>
        <taxon>Microbacteriaceae</taxon>
        <taxon>Microbacterium</taxon>
    </lineage>
</organism>
<name>A0ABW2ZQF7_9MICO</name>
<feature type="chain" id="PRO_5046754098" evidence="1">
    <location>
        <begin position="33"/>
        <end position="170"/>
    </location>
</feature>
<evidence type="ECO:0000256" key="1">
    <source>
        <dbReference type="SAM" id="SignalP"/>
    </source>
</evidence>
<accession>A0ABW2ZQF7</accession>
<reference evidence="3" key="1">
    <citation type="journal article" date="2019" name="Int. J. Syst. Evol. Microbiol.">
        <title>The Global Catalogue of Microorganisms (GCM) 10K type strain sequencing project: providing services to taxonomists for standard genome sequencing and annotation.</title>
        <authorList>
            <consortium name="The Broad Institute Genomics Platform"/>
            <consortium name="The Broad Institute Genome Sequencing Center for Infectious Disease"/>
            <person name="Wu L."/>
            <person name="Ma J."/>
        </authorList>
    </citation>
    <scope>NUCLEOTIDE SEQUENCE [LARGE SCALE GENOMIC DNA]</scope>
    <source>
        <strain evidence="3">CCUG 50754</strain>
    </source>
</reference>
<sequence>MTSTTRSLGATTTTRRSRLFATVALGAAVALGATGCTFMTPQSTTIQYSAAEGVNVYDSGPLEVRNAFIVADEEGVLGNFVAAIVNDTAEAHTLRVSIGEGETVDLAIRVPANTVLSLGSDETSPVLIDGIEMLPGSDVPGFFESGDSEGALISVPVLDGGLDYLAPLVP</sequence>
<keyword evidence="3" id="KW-1185">Reference proteome</keyword>
<comment type="caution">
    <text evidence="2">The sequence shown here is derived from an EMBL/GenBank/DDBJ whole genome shotgun (WGS) entry which is preliminary data.</text>
</comment>
<dbReference type="GO" id="GO:0008168">
    <property type="term" value="F:methyltransferase activity"/>
    <property type="evidence" value="ECO:0007669"/>
    <property type="project" value="UniProtKB-KW"/>
</dbReference>
<dbReference type="EMBL" id="JBHTIM010000001">
    <property type="protein sequence ID" value="MFD0780872.1"/>
    <property type="molecule type" value="Genomic_DNA"/>
</dbReference>
<keyword evidence="2" id="KW-0808">Transferase</keyword>
<gene>
    <name evidence="2" type="ORF">ACFQZV_06110</name>
</gene>
<keyword evidence="2" id="KW-0489">Methyltransferase</keyword>
<protein>
    <submittedName>
        <fullName evidence="2">DNA modification methylase</fullName>
    </submittedName>
</protein>
<keyword evidence="1" id="KW-0732">Signal</keyword>
<dbReference type="Proteomes" id="UP001597042">
    <property type="component" value="Unassembled WGS sequence"/>
</dbReference>